<evidence type="ECO:0000256" key="3">
    <source>
        <dbReference type="ARBA" id="ARBA00022553"/>
    </source>
</evidence>
<feature type="domain" description="Tetrapyrrole methylase" evidence="14">
    <location>
        <begin position="5"/>
        <end position="216"/>
    </location>
</feature>
<dbReference type="InterPro" id="IPR014776">
    <property type="entry name" value="4pyrrole_Mease_sub2"/>
</dbReference>
<comment type="pathway">
    <text evidence="13">Cofactor biosynthesis; adenosylcobalamin biosynthesis; precorrin-2 from uroporphyrinogen III: step 1/1.</text>
</comment>
<evidence type="ECO:0000256" key="5">
    <source>
        <dbReference type="ARBA" id="ARBA00022603"/>
    </source>
</evidence>
<dbReference type="UniPathway" id="UPA00262">
    <property type="reaction ID" value="UER00211"/>
</dbReference>
<keyword evidence="5 15" id="KW-0489">Methyltransferase</keyword>
<accession>A0A077NH26</accession>
<evidence type="ECO:0000256" key="8">
    <source>
        <dbReference type="ARBA" id="ARBA00023002"/>
    </source>
</evidence>
<evidence type="ECO:0000256" key="13">
    <source>
        <dbReference type="ARBA" id="ARBA00060548"/>
    </source>
</evidence>
<dbReference type="GO" id="GO:0032259">
    <property type="term" value="P:methylation"/>
    <property type="evidence" value="ECO:0007669"/>
    <property type="project" value="UniProtKB-KW"/>
</dbReference>
<dbReference type="PANTHER" id="PTHR45790:SF3">
    <property type="entry name" value="S-ADENOSYL-L-METHIONINE-DEPENDENT UROPORPHYRINOGEN III METHYLTRANSFERASE, CHLOROPLASTIC"/>
    <property type="match status" value="1"/>
</dbReference>
<dbReference type="FunFam" id="3.30.950.10:FF:000001">
    <property type="entry name" value="Siroheme synthase"/>
    <property type="match status" value="1"/>
</dbReference>
<dbReference type="AlphaFoldDB" id="A0A077NH26"/>
<evidence type="ECO:0000256" key="4">
    <source>
        <dbReference type="ARBA" id="ARBA00022573"/>
    </source>
</evidence>
<dbReference type="CDD" id="cd11642">
    <property type="entry name" value="SUMT"/>
    <property type="match status" value="1"/>
</dbReference>
<evidence type="ECO:0000256" key="2">
    <source>
        <dbReference type="ARBA" id="ARBA00012162"/>
    </source>
</evidence>
<dbReference type="InterPro" id="IPR035996">
    <property type="entry name" value="4pyrrol_Methylase_sf"/>
</dbReference>
<name>A0A077NH26_XENBV</name>
<keyword evidence="3" id="KW-0597">Phosphoprotein</keyword>
<sequence>MNKGKVWLIGAGPGEAALITVKGLHYIQSADVIVHDRLVNPELIAQAPEHCDIINVGKERNHHPIPQEEINQILVKHALTGKQIVRLKGGDPYVFGRGGEEAETLAQQGIEFEIIPGISSAIGGLAYAGIPVTHRDYASSFHVVTGHLSQGNEPQNWRALAQLGGTLIILMGMSRLAEICQQLMQFGKPPATPAAVIMYASQPRQEMTIGTLATLAAEVEHHQLHAPALIVIGNVVRLTEILAFTSTPIALSSTAVMMNPLTRQVT</sequence>
<dbReference type="Proteomes" id="UP000028511">
    <property type="component" value="Unassembled WGS sequence"/>
</dbReference>
<proteinExistence type="inferred from homology"/>
<gene>
    <name evidence="15" type="ORF">XBP1_2820005</name>
</gene>
<comment type="caution">
    <text evidence="15">The sequence shown here is derived from an EMBL/GenBank/DDBJ whole genome shotgun (WGS) entry which is preliminary data.</text>
</comment>
<reference evidence="15" key="1">
    <citation type="submission" date="2013-07" db="EMBL/GenBank/DDBJ databases">
        <title>Sub-species coevolution in mutualistic symbiosis.</title>
        <authorList>
            <person name="Murfin K."/>
            <person name="Klassen J."/>
            <person name="Lee M."/>
            <person name="Forst S."/>
            <person name="Stock P."/>
            <person name="Goodrich-Blair H."/>
        </authorList>
    </citation>
    <scope>NUCLEOTIDE SEQUENCE [LARGE SCALE GENOMIC DNA]</scope>
    <source>
        <strain evidence="15">Puntauvense</strain>
    </source>
</reference>
<dbReference type="NCBIfam" id="TIGR01469">
    <property type="entry name" value="cobA_cysG_Cterm"/>
    <property type="match status" value="1"/>
</dbReference>
<dbReference type="InterPro" id="IPR050161">
    <property type="entry name" value="Siro_Cobalamin_biosynth"/>
</dbReference>
<keyword evidence="4" id="KW-0169">Cobalamin biosynthesis</keyword>
<dbReference type="Pfam" id="PF00590">
    <property type="entry name" value="TP_methylase"/>
    <property type="match status" value="1"/>
</dbReference>
<dbReference type="GO" id="GO:0016491">
    <property type="term" value="F:oxidoreductase activity"/>
    <property type="evidence" value="ECO:0007669"/>
    <property type="project" value="UniProtKB-KW"/>
</dbReference>
<evidence type="ECO:0000256" key="1">
    <source>
        <dbReference type="ARBA" id="ARBA00005879"/>
    </source>
</evidence>
<evidence type="ECO:0000256" key="9">
    <source>
        <dbReference type="ARBA" id="ARBA00023239"/>
    </source>
</evidence>
<dbReference type="EMBL" id="CBSW010000204">
    <property type="protein sequence ID" value="CDG97767.1"/>
    <property type="molecule type" value="Genomic_DNA"/>
</dbReference>
<dbReference type="InterPro" id="IPR003043">
    <property type="entry name" value="Uropor_MeTrfase_CS"/>
</dbReference>
<dbReference type="InterPro" id="IPR006366">
    <property type="entry name" value="CobA/CysG_C"/>
</dbReference>
<evidence type="ECO:0000259" key="14">
    <source>
        <dbReference type="Pfam" id="PF00590"/>
    </source>
</evidence>
<dbReference type="Gene3D" id="3.40.1010.10">
    <property type="entry name" value="Cobalt-precorrin-4 Transmethylase, Domain 1"/>
    <property type="match status" value="1"/>
</dbReference>
<dbReference type="GO" id="GO:0016829">
    <property type="term" value="F:lyase activity"/>
    <property type="evidence" value="ECO:0007669"/>
    <property type="project" value="UniProtKB-KW"/>
</dbReference>
<dbReference type="Gene3D" id="3.30.950.10">
    <property type="entry name" value="Methyltransferase, Cobalt-precorrin-4 Transmethylase, Domain 2"/>
    <property type="match status" value="1"/>
</dbReference>
<keyword evidence="11" id="KW-0511">Multifunctional enzyme</keyword>
<dbReference type="PANTHER" id="PTHR45790">
    <property type="entry name" value="SIROHEME SYNTHASE-RELATED"/>
    <property type="match status" value="1"/>
</dbReference>
<dbReference type="GO" id="GO:0009236">
    <property type="term" value="P:cobalamin biosynthetic process"/>
    <property type="evidence" value="ECO:0007669"/>
    <property type="project" value="UniProtKB-KW"/>
</dbReference>
<evidence type="ECO:0000256" key="7">
    <source>
        <dbReference type="ARBA" id="ARBA00022691"/>
    </source>
</evidence>
<keyword evidence="9" id="KW-0456">Lyase</keyword>
<keyword evidence="10" id="KW-0627">Porphyrin biosynthesis</keyword>
<evidence type="ECO:0000256" key="10">
    <source>
        <dbReference type="ARBA" id="ARBA00023244"/>
    </source>
</evidence>
<dbReference type="FunFam" id="3.40.1010.10:FF:000001">
    <property type="entry name" value="Siroheme synthase"/>
    <property type="match status" value="1"/>
</dbReference>
<protein>
    <recommendedName>
        <fullName evidence="2">uroporphyrinogen-III C-methyltransferase</fullName>
        <ecNumber evidence="2">2.1.1.107</ecNumber>
    </recommendedName>
</protein>
<comment type="pathway">
    <text evidence="12">Porphyrin-containing compound metabolism; siroheme biosynthesis; precorrin-2 from uroporphyrinogen III: step 1/1.</text>
</comment>
<keyword evidence="8" id="KW-0560">Oxidoreductase</keyword>
<dbReference type="GO" id="GO:0019354">
    <property type="term" value="P:siroheme biosynthetic process"/>
    <property type="evidence" value="ECO:0007669"/>
    <property type="project" value="UniProtKB-UniPathway"/>
</dbReference>
<dbReference type="RefSeq" id="WP_038218292.1">
    <property type="nucleotide sequence ID" value="NZ_CAWLWN010000238.1"/>
</dbReference>
<dbReference type="PROSITE" id="PS00839">
    <property type="entry name" value="SUMT_1"/>
    <property type="match status" value="1"/>
</dbReference>
<dbReference type="NCBIfam" id="NF004790">
    <property type="entry name" value="PRK06136.1"/>
    <property type="match status" value="1"/>
</dbReference>
<evidence type="ECO:0000256" key="12">
    <source>
        <dbReference type="ARBA" id="ARBA00025705"/>
    </source>
</evidence>
<keyword evidence="7" id="KW-0949">S-adenosyl-L-methionine</keyword>
<dbReference type="InterPro" id="IPR014777">
    <property type="entry name" value="4pyrrole_Mease_sub1"/>
</dbReference>
<evidence type="ECO:0000256" key="11">
    <source>
        <dbReference type="ARBA" id="ARBA00023268"/>
    </source>
</evidence>
<evidence type="ECO:0000313" key="15">
    <source>
        <dbReference type="EMBL" id="CDG97767.1"/>
    </source>
</evidence>
<comment type="similarity">
    <text evidence="1">Belongs to the precorrin methyltransferase family.</text>
</comment>
<dbReference type="HOGENOM" id="CLU_011276_7_0_6"/>
<dbReference type="GO" id="GO:0004851">
    <property type="term" value="F:uroporphyrin-III C-methyltransferase activity"/>
    <property type="evidence" value="ECO:0007669"/>
    <property type="project" value="UniProtKB-EC"/>
</dbReference>
<dbReference type="SUPFAM" id="SSF53790">
    <property type="entry name" value="Tetrapyrrole methylase"/>
    <property type="match status" value="1"/>
</dbReference>
<evidence type="ECO:0000256" key="6">
    <source>
        <dbReference type="ARBA" id="ARBA00022679"/>
    </source>
</evidence>
<keyword evidence="6 15" id="KW-0808">Transferase</keyword>
<dbReference type="EC" id="2.1.1.107" evidence="2"/>
<organism evidence="15">
    <name type="scientific">Xenorhabdus bovienii str. puntauvense</name>
    <dbReference type="NCBI Taxonomy" id="1398201"/>
    <lineage>
        <taxon>Bacteria</taxon>
        <taxon>Pseudomonadati</taxon>
        <taxon>Pseudomonadota</taxon>
        <taxon>Gammaproteobacteria</taxon>
        <taxon>Enterobacterales</taxon>
        <taxon>Morganellaceae</taxon>
        <taxon>Xenorhabdus</taxon>
    </lineage>
</organism>
<dbReference type="InterPro" id="IPR000878">
    <property type="entry name" value="4pyrrol_Mease"/>
</dbReference>